<dbReference type="EMBL" id="JABSTQ010009240">
    <property type="protein sequence ID" value="KAG0431275.1"/>
    <property type="molecule type" value="Genomic_DNA"/>
</dbReference>
<sequence length="74" mass="7920">MCLEQKAPCGVRGTTNPSGGTVRIVGGENALLLEFPWMISLRLFTPPNITSTHFCGGSLINSQFVITAAHCIFP</sequence>
<reference evidence="1 2" key="1">
    <citation type="journal article" date="2020" name="Cell">
        <title>Large-Scale Comparative Analyses of Tick Genomes Elucidate Their Genetic Diversity and Vector Capacities.</title>
        <authorList>
            <consortium name="Tick Genome and Microbiome Consortium (TIGMIC)"/>
            <person name="Jia N."/>
            <person name="Wang J."/>
            <person name="Shi W."/>
            <person name="Du L."/>
            <person name="Sun Y."/>
            <person name="Zhan W."/>
            <person name="Jiang J.F."/>
            <person name="Wang Q."/>
            <person name="Zhang B."/>
            <person name="Ji P."/>
            <person name="Bell-Sakyi L."/>
            <person name="Cui X.M."/>
            <person name="Yuan T.T."/>
            <person name="Jiang B.G."/>
            <person name="Yang W.F."/>
            <person name="Lam T.T."/>
            <person name="Chang Q.C."/>
            <person name="Ding S.J."/>
            <person name="Wang X.J."/>
            <person name="Zhu J.G."/>
            <person name="Ruan X.D."/>
            <person name="Zhao L."/>
            <person name="Wei J.T."/>
            <person name="Ye R.Z."/>
            <person name="Que T.C."/>
            <person name="Du C.H."/>
            <person name="Zhou Y.H."/>
            <person name="Cheng J.X."/>
            <person name="Dai P.F."/>
            <person name="Guo W.B."/>
            <person name="Han X.H."/>
            <person name="Huang E.J."/>
            <person name="Li L.F."/>
            <person name="Wei W."/>
            <person name="Gao Y.C."/>
            <person name="Liu J.Z."/>
            <person name="Shao H.Z."/>
            <person name="Wang X."/>
            <person name="Wang C.C."/>
            <person name="Yang T.C."/>
            <person name="Huo Q.B."/>
            <person name="Li W."/>
            <person name="Chen H.Y."/>
            <person name="Chen S.E."/>
            <person name="Zhou L.G."/>
            <person name="Ni X.B."/>
            <person name="Tian J.H."/>
            <person name="Sheng Y."/>
            <person name="Liu T."/>
            <person name="Pan Y.S."/>
            <person name="Xia L.Y."/>
            <person name="Li J."/>
            <person name="Zhao F."/>
            <person name="Cao W.C."/>
        </authorList>
    </citation>
    <scope>NUCLEOTIDE SEQUENCE [LARGE SCALE GENOMIC DNA]</scope>
    <source>
        <strain evidence="1">Iper-2018</strain>
    </source>
</reference>
<gene>
    <name evidence="1" type="ORF">HPB47_021944</name>
</gene>
<name>A0AC60QDQ0_IXOPE</name>
<dbReference type="Proteomes" id="UP000805193">
    <property type="component" value="Unassembled WGS sequence"/>
</dbReference>
<organism evidence="1 2">
    <name type="scientific">Ixodes persulcatus</name>
    <name type="common">Taiga tick</name>
    <dbReference type="NCBI Taxonomy" id="34615"/>
    <lineage>
        <taxon>Eukaryota</taxon>
        <taxon>Metazoa</taxon>
        <taxon>Ecdysozoa</taxon>
        <taxon>Arthropoda</taxon>
        <taxon>Chelicerata</taxon>
        <taxon>Arachnida</taxon>
        <taxon>Acari</taxon>
        <taxon>Parasitiformes</taxon>
        <taxon>Ixodida</taxon>
        <taxon>Ixodoidea</taxon>
        <taxon>Ixodidae</taxon>
        <taxon>Ixodinae</taxon>
        <taxon>Ixodes</taxon>
    </lineage>
</organism>
<proteinExistence type="predicted"/>
<comment type="caution">
    <text evidence="1">The sequence shown here is derived from an EMBL/GenBank/DDBJ whole genome shotgun (WGS) entry which is preliminary data.</text>
</comment>
<evidence type="ECO:0000313" key="1">
    <source>
        <dbReference type="EMBL" id="KAG0431275.1"/>
    </source>
</evidence>
<accession>A0AC60QDQ0</accession>
<keyword evidence="2" id="KW-1185">Reference proteome</keyword>
<protein>
    <submittedName>
        <fullName evidence="1">Uncharacterized protein</fullName>
    </submittedName>
</protein>
<evidence type="ECO:0000313" key="2">
    <source>
        <dbReference type="Proteomes" id="UP000805193"/>
    </source>
</evidence>